<dbReference type="OrthoDB" id="9811177at2"/>
<dbReference type="InterPro" id="IPR053136">
    <property type="entry name" value="UTP_pyrophosphatase-like"/>
</dbReference>
<sequence>MMAYLDGDWLELATPSGNTIRVLKAAHPRARRLRLTVSPKGARITYPQGTHPSQVNAFLRHNADWLERKLDELNLVVEPLPPLRVGAPIEFPLRGEIATLDWAEGAYPRVVAYDGALTLEIPRPHSRALPVARGLLASYFETQIRRDVSRWLAGYVPQLGLAPTALRIRPMKSLWGSLDTRDRINLDLALALAPPAALRYVLAHELCHLKVRNHSPRFWAHVESIFPDWREQRDWLRQNGATLKAELDRLIADVAD</sequence>
<name>A0A370X791_9GAMM</name>
<evidence type="ECO:0000313" key="3">
    <source>
        <dbReference type="Proteomes" id="UP000255334"/>
    </source>
</evidence>
<dbReference type="AlphaFoldDB" id="A0A370X791"/>
<protein>
    <submittedName>
        <fullName evidence="2">M48 family peptidase</fullName>
    </submittedName>
</protein>
<dbReference type="PANTHER" id="PTHR30399:SF1">
    <property type="entry name" value="UTP PYROPHOSPHATASE"/>
    <property type="match status" value="1"/>
</dbReference>
<dbReference type="Pfam" id="PF01863">
    <property type="entry name" value="YgjP-like"/>
    <property type="match status" value="1"/>
</dbReference>
<feature type="domain" description="YgjP-like metallopeptidase" evidence="1">
    <location>
        <begin position="31"/>
        <end position="239"/>
    </location>
</feature>
<gene>
    <name evidence="2" type="ORF">DWU99_11235</name>
</gene>
<dbReference type="Proteomes" id="UP000255334">
    <property type="component" value="Unassembled WGS sequence"/>
</dbReference>
<accession>A0A370X791</accession>
<evidence type="ECO:0000313" key="2">
    <source>
        <dbReference type="EMBL" id="RDS84304.1"/>
    </source>
</evidence>
<dbReference type="Gene3D" id="3.30.2010.10">
    <property type="entry name" value="Metalloproteases ('zincins'), catalytic domain"/>
    <property type="match status" value="1"/>
</dbReference>
<proteinExistence type="predicted"/>
<organism evidence="2 3">
    <name type="scientific">Dyella psychrodurans</name>
    <dbReference type="NCBI Taxonomy" id="1927960"/>
    <lineage>
        <taxon>Bacteria</taxon>
        <taxon>Pseudomonadati</taxon>
        <taxon>Pseudomonadota</taxon>
        <taxon>Gammaproteobacteria</taxon>
        <taxon>Lysobacterales</taxon>
        <taxon>Rhodanobacteraceae</taxon>
        <taxon>Dyella</taxon>
    </lineage>
</organism>
<dbReference type="PANTHER" id="PTHR30399">
    <property type="entry name" value="UNCHARACTERIZED PROTEIN YGJP"/>
    <property type="match status" value="1"/>
</dbReference>
<reference evidence="2 3" key="1">
    <citation type="submission" date="2018-07" db="EMBL/GenBank/DDBJ databases">
        <title>Dyella monticola sp. nov. and Dyella psychrodurans sp. nov. isolated from monsoon evergreen broad-leaved forest soil of Dinghu Mountain, China.</title>
        <authorList>
            <person name="Gao Z."/>
            <person name="Qiu L."/>
        </authorList>
    </citation>
    <scope>NUCLEOTIDE SEQUENCE [LARGE SCALE GENOMIC DNA]</scope>
    <source>
        <strain evidence="2 3">4MSK11</strain>
    </source>
</reference>
<comment type="caution">
    <text evidence="2">The sequence shown here is derived from an EMBL/GenBank/DDBJ whole genome shotgun (WGS) entry which is preliminary data.</text>
</comment>
<dbReference type="CDD" id="cd07344">
    <property type="entry name" value="M48_yhfN_like"/>
    <property type="match status" value="1"/>
</dbReference>
<keyword evidence="3" id="KW-1185">Reference proteome</keyword>
<dbReference type="EMBL" id="QRBF01000003">
    <property type="protein sequence ID" value="RDS84304.1"/>
    <property type="molecule type" value="Genomic_DNA"/>
</dbReference>
<dbReference type="InterPro" id="IPR002725">
    <property type="entry name" value="YgjP-like_metallopeptidase"/>
</dbReference>
<evidence type="ECO:0000259" key="1">
    <source>
        <dbReference type="Pfam" id="PF01863"/>
    </source>
</evidence>